<evidence type="ECO:0000256" key="1">
    <source>
        <dbReference type="SAM" id="Phobius"/>
    </source>
</evidence>
<organism evidence="2 3">
    <name type="scientific">Hyphomicrobium album</name>
    <dbReference type="NCBI Taxonomy" id="2665159"/>
    <lineage>
        <taxon>Bacteria</taxon>
        <taxon>Pseudomonadati</taxon>
        <taxon>Pseudomonadota</taxon>
        <taxon>Alphaproteobacteria</taxon>
        <taxon>Hyphomicrobiales</taxon>
        <taxon>Hyphomicrobiaceae</taxon>
        <taxon>Hyphomicrobium</taxon>
    </lineage>
</organism>
<evidence type="ECO:0000313" key="2">
    <source>
        <dbReference type="EMBL" id="MTD95228.1"/>
    </source>
</evidence>
<protein>
    <submittedName>
        <fullName evidence="2">Uncharacterized protein</fullName>
    </submittedName>
</protein>
<dbReference type="Proteomes" id="UP000440694">
    <property type="component" value="Unassembled WGS sequence"/>
</dbReference>
<feature type="transmembrane region" description="Helical" evidence="1">
    <location>
        <begin position="38"/>
        <end position="58"/>
    </location>
</feature>
<feature type="transmembrane region" description="Helical" evidence="1">
    <location>
        <begin position="13"/>
        <end position="31"/>
    </location>
</feature>
<sequence>MLDFLNRAVTVDTYTLVVVAMLSGWAGVLTLHVLSRTVLALVFVPGFTLGALVTNYVFELTGFYPTPDRETNVVIACTAGIVMALLALLLFMRIAAIMAFFRLERHQFKRDMADRDLPYRRELRRI</sequence>
<keyword evidence="3" id="KW-1185">Reference proteome</keyword>
<dbReference type="RefSeq" id="WP_154739791.1">
    <property type="nucleotide sequence ID" value="NZ_WMBQ01000002.1"/>
</dbReference>
<reference evidence="2 3" key="1">
    <citation type="submission" date="2019-11" db="EMBL/GenBank/DDBJ databases">
        <title>Identification of a novel strain.</title>
        <authorList>
            <person name="Xu Q."/>
            <person name="Wang G."/>
        </authorList>
    </citation>
    <scope>NUCLEOTIDE SEQUENCE [LARGE SCALE GENOMIC DNA]</scope>
    <source>
        <strain evidence="3">xq</strain>
    </source>
</reference>
<keyword evidence="1" id="KW-0812">Transmembrane</keyword>
<dbReference type="EMBL" id="WMBQ01000002">
    <property type="protein sequence ID" value="MTD95228.1"/>
    <property type="molecule type" value="Genomic_DNA"/>
</dbReference>
<dbReference type="AlphaFoldDB" id="A0A6I3KLH3"/>
<evidence type="ECO:0000313" key="3">
    <source>
        <dbReference type="Proteomes" id="UP000440694"/>
    </source>
</evidence>
<gene>
    <name evidence="2" type="ORF">GIW81_12885</name>
</gene>
<feature type="transmembrane region" description="Helical" evidence="1">
    <location>
        <begin position="73"/>
        <end position="101"/>
    </location>
</feature>
<proteinExistence type="predicted"/>
<keyword evidence="1" id="KW-1133">Transmembrane helix</keyword>
<comment type="caution">
    <text evidence="2">The sequence shown here is derived from an EMBL/GenBank/DDBJ whole genome shotgun (WGS) entry which is preliminary data.</text>
</comment>
<name>A0A6I3KLH3_9HYPH</name>
<keyword evidence="1" id="KW-0472">Membrane</keyword>
<accession>A0A6I3KLH3</accession>